<name>A0A1I1ZMF0_9ACTN</name>
<organism evidence="1 2">
    <name type="scientific">Actinopolyspora alba</name>
    <dbReference type="NCBI Taxonomy" id="673379"/>
    <lineage>
        <taxon>Bacteria</taxon>
        <taxon>Bacillati</taxon>
        <taxon>Actinomycetota</taxon>
        <taxon>Actinomycetes</taxon>
        <taxon>Actinopolysporales</taxon>
        <taxon>Actinopolysporaceae</taxon>
        <taxon>Actinopolyspora</taxon>
        <taxon>Actinopolyspora alba group</taxon>
    </lineage>
</organism>
<evidence type="ECO:0000313" key="2">
    <source>
        <dbReference type="Proteomes" id="UP000198716"/>
    </source>
</evidence>
<proteinExistence type="predicted"/>
<accession>A0A1I1ZMF0</accession>
<keyword evidence="2" id="KW-1185">Reference proteome</keyword>
<evidence type="ECO:0000313" key="1">
    <source>
        <dbReference type="EMBL" id="SFE32528.1"/>
    </source>
</evidence>
<dbReference type="AlphaFoldDB" id="A0A1I1ZMF0"/>
<sequence length="226" mass="24234">MTPPIRTREDGTRYPIRGGNGKGKATVVAGGVALAVWASGGATGGVTLGGSGTTTASMSTADTAVVRGIGRNLSKARRDVKRGNRERAWKRLGLRRGRRVTRSAVECVAATYGEVRDFFVRTPCRDLRRFQFPVDYDSGTISVLVSRVRMRSSAAARDLRSLIDEHGTGDIRPVLSTVRFTGHHYDSTLRRGTVFVGETESRTGNVPKQVLDSTAEAAVALARSAG</sequence>
<gene>
    <name evidence="1" type="ORF">SAMN04487819_11128</name>
</gene>
<dbReference type="RefSeq" id="WP_092928293.1">
    <property type="nucleotide sequence ID" value="NZ_FOMZ01000011.1"/>
</dbReference>
<dbReference type="Proteomes" id="UP000198716">
    <property type="component" value="Unassembled WGS sequence"/>
</dbReference>
<reference evidence="2" key="1">
    <citation type="submission" date="2016-10" db="EMBL/GenBank/DDBJ databases">
        <authorList>
            <person name="Varghese N."/>
            <person name="Submissions S."/>
        </authorList>
    </citation>
    <scope>NUCLEOTIDE SEQUENCE [LARGE SCALE GENOMIC DNA]</scope>
    <source>
        <strain evidence="2">DSM 45004</strain>
    </source>
</reference>
<protein>
    <submittedName>
        <fullName evidence="1">Uncharacterized protein</fullName>
    </submittedName>
</protein>
<dbReference type="EMBL" id="FOMZ01000011">
    <property type="protein sequence ID" value="SFE32528.1"/>
    <property type="molecule type" value="Genomic_DNA"/>
</dbReference>